<dbReference type="Gene3D" id="3.30.360.10">
    <property type="entry name" value="Dihydrodipicolinate Reductase, domain 2"/>
    <property type="match status" value="1"/>
</dbReference>
<dbReference type="Pfam" id="PF01408">
    <property type="entry name" value="GFO_IDH_MocA"/>
    <property type="match status" value="1"/>
</dbReference>
<dbReference type="Proteomes" id="UP001389717">
    <property type="component" value="Unassembled WGS sequence"/>
</dbReference>
<keyword evidence="2" id="KW-0560">Oxidoreductase</keyword>
<feature type="domain" description="Gfo/Idh/MocA-like oxidoreductase N-terminal" evidence="3">
    <location>
        <begin position="4"/>
        <end position="120"/>
    </location>
</feature>
<keyword evidence="6" id="KW-1185">Reference proteome</keyword>
<dbReference type="RefSeq" id="WP_341982840.1">
    <property type="nucleotide sequence ID" value="NZ_JBBYAF010000015.1"/>
</dbReference>
<comment type="caution">
    <text evidence="5">The sequence shown here is derived from an EMBL/GenBank/DDBJ whole genome shotgun (WGS) entry which is preliminary data.</text>
</comment>
<dbReference type="NCBIfam" id="NF008607">
    <property type="entry name" value="PRK11579.1"/>
    <property type="match status" value="1"/>
</dbReference>
<dbReference type="InterPro" id="IPR036291">
    <property type="entry name" value="NAD(P)-bd_dom_sf"/>
</dbReference>
<dbReference type="InterPro" id="IPR004104">
    <property type="entry name" value="Gfo/Idh/MocA-like_OxRdtase_C"/>
</dbReference>
<name>A0ABU9KC85_9BACI</name>
<gene>
    <name evidence="5" type="ORF">AAEO50_09415</name>
</gene>
<evidence type="ECO:0000256" key="1">
    <source>
        <dbReference type="ARBA" id="ARBA00010928"/>
    </source>
</evidence>
<evidence type="ECO:0000313" key="6">
    <source>
        <dbReference type="Proteomes" id="UP001389717"/>
    </source>
</evidence>
<feature type="domain" description="Gfo/Idh/MocA-like oxidoreductase C-terminal" evidence="4">
    <location>
        <begin position="132"/>
        <end position="343"/>
    </location>
</feature>
<dbReference type="Gene3D" id="3.40.50.720">
    <property type="entry name" value="NAD(P)-binding Rossmann-like Domain"/>
    <property type="match status" value="1"/>
</dbReference>
<dbReference type="InterPro" id="IPR000683">
    <property type="entry name" value="Gfo/Idh/MocA-like_OxRdtase_N"/>
</dbReference>
<reference evidence="5 6" key="1">
    <citation type="submission" date="2024-04" db="EMBL/GenBank/DDBJ databases">
        <title>Bacillus oryzaecorticis sp. nov., a moderately halophilic bacterium isolated from rice husks.</title>
        <authorList>
            <person name="Zhu H.-S."/>
        </authorList>
    </citation>
    <scope>NUCLEOTIDE SEQUENCE [LARGE SCALE GENOMIC DNA]</scope>
    <source>
        <strain evidence="5 6">ZC255</strain>
    </source>
</reference>
<dbReference type="InterPro" id="IPR051317">
    <property type="entry name" value="Gfo/Idh/MocA_oxidoreduct"/>
</dbReference>
<accession>A0ABU9KC85</accession>
<comment type="similarity">
    <text evidence="1">Belongs to the Gfo/Idh/MocA family.</text>
</comment>
<sequence length="347" mass="39652">MKPINVGLAGYGFSGQSFHRPLLQHSNDYQIHTVMSSNKEKVQEDLAGVSVVPTLDELLQEDIELVVITTPNHLHYDMIKQSLAAGKHVVVEKPFVTKSKEGEELIQLAEEKSLLLSVFHNRRWDADFLTIRKLMESKQLGEVTTYEAHFDRYRPAVKDRWKENKIDGGGVLYDLGAHLIDQALYLFGKPKWVFADVFSQRDPEKAEDYFQITLGYENTRIGLYSRSIVLDPGPRYQVHGRKGSFVKYGMDRQEADLKEGLDPYSKSWGKEDKENWGTLTLVEGEKVNTIKLPSEKGDYTQYYRGIHQAIRNNQSSPVPPEEALDVIRIIEACKKSAEEKKSVYLES</sequence>
<evidence type="ECO:0000259" key="3">
    <source>
        <dbReference type="Pfam" id="PF01408"/>
    </source>
</evidence>
<dbReference type="SUPFAM" id="SSF51735">
    <property type="entry name" value="NAD(P)-binding Rossmann-fold domains"/>
    <property type="match status" value="1"/>
</dbReference>
<protein>
    <submittedName>
        <fullName evidence="5">Oxidoreductase</fullName>
    </submittedName>
</protein>
<proteinExistence type="inferred from homology"/>
<evidence type="ECO:0000256" key="2">
    <source>
        <dbReference type="ARBA" id="ARBA00023002"/>
    </source>
</evidence>
<dbReference type="PANTHER" id="PTHR43708">
    <property type="entry name" value="CONSERVED EXPRESSED OXIDOREDUCTASE (EUROFUNG)"/>
    <property type="match status" value="1"/>
</dbReference>
<dbReference type="EMBL" id="JBBYAF010000015">
    <property type="protein sequence ID" value="MEL3972498.1"/>
    <property type="molecule type" value="Genomic_DNA"/>
</dbReference>
<dbReference type="Pfam" id="PF02894">
    <property type="entry name" value="GFO_IDH_MocA_C"/>
    <property type="match status" value="1"/>
</dbReference>
<evidence type="ECO:0000259" key="4">
    <source>
        <dbReference type="Pfam" id="PF02894"/>
    </source>
</evidence>
<dbReference type="PANTHER" id="PTHR43708:SF5">
    <property type="entry name" value="CONSERVED EXPRESSED OXIDOREDUCTASE (EUROFUNG)-RELATED"/>
    <property type="match status" value="1"/>
</dbReference>
<organism evidence="5 6">
    <name type="scientific">Rossellomorea oryzaecorticis</name>
    <dbReference type="NCBI Taxonomy" id="1396505"/>
    <lineage>
        <taxon>Bacteria</taxon>
        <taxon>Bacillati</taxon>
        <taxon>Bacillota</taxon>
        <taxon>Bacilli</taxon>
        <taxon>Bacillales</taxon>
        <taxon>Bacillaceae</taxon>
        <taxon>Rossellomorea</taxon>
    </lineage>
</organism>
<evidence type="ECO:0000313" key="5">
    <source>
        <dbReference type="EMBL" id="MEL3972498.1"/>
    </source>
</evidence>